<comment type="caution">
    <text evidence="2">The sequence shown here is derived from an EMBL/GenBank/DDBJ whole genome shotgun (WGS) entry which is preliminary data.</text>
</comment>
<organism evidence="2 3">
    <name type="scientific">Adineta steineri</name>
    <dbReference type="NCBI Taxonomy" id="433720"/>
    <lineage>
        <taxon>Eukaryota</taxon>
        <taxon>Metazoa</taxon>
        <taxon>Spiralia</taxon>
        <taxon>Gnathifera</taxon>
        <taxon>Rotifera</taxon>
        <taxon>Eurotatoria</taxon>
        <taxon>Bdelloidea</taxon>
        <taxon>Adinetida</taxon>
        <taxon>Adinetidae</taxon>
        <taxon>Adineta</taxon>
    </lineage>
</organism>
<evidence type="ECO:0000313" key="3">
    <source>
        <dbReference type="Proteomes" id="UP000663860"/>
    </source>
</evidence>
<dbReference type="AlphaFoldDB" id="A0A814SKK4"/>
<proteinExistence type="predicted"/>
<evidence type="ECO:0000256" key="1">
    <source>
        <dbReference type="SAM" id="MobiDB-lite"/>
    </source>
</evidence>
<accession>A0A814SKK4</accession>
<feature type="compositionally biased region" description="Polar residues" evidence="1">
    <location>
        <begin position="11"/>
        <end position="37"/>
    </location>
</feature>
<feature type="region of interest" description="Disordered" evidence="1">
    <location>
        <begin position="1"/>
        <end position="37"/>
    </location>
</feature>
<sequence length="182" mass="21198">MSRKTYDKPKYTNTTINRNVPRQQNENVKQTSTIQNGNNLGMPFSTIVTDDRRFKDVARGSKDVLPPISTERLNRGNEYDNTDDSEEHFEIIDEGCLPLKLFDGKKQSLSELSDESMSYLWFRRIKEIFLRMDDGKDGQEDDPFVEFDMSLARTDLMKTCDRYIENERSAVTKKVSFINCIL</sequence>
<gene>
    <name evidence="2" type="ORF">IZO911_LOCUS25647</name>
</gene>
<dbReference type="Proteomes" id="UP000663860">
    <property type="component" value="Unassembled WGS sequence"/>
</dbReference>
<evidence type="ECO:0000313" key="2">
    <source>
        <dbReference type="EMBL" id="CAF1148691.1"/>
    </source>
</evidence>
<feature type="compositionally biased region" description="Basic and acidic residues" evidence="1">
    <location>
        <begin position="1"/>
        <end position="10"/>
    </location>
</feature>
<reference evidence="2" key="1">
    <citation type="submission" date="2021-02" db="EMBL/GenBank/DDBJ databases">
        <authorList>
            <person name="Nowell W R."/>
        </authorList>
    </citation>
    <scope>NUCLEOTIDE SEQUENCE</scope>
</reference>
<protein>
    <submittedName>
        <fullName evidence="2">Uncharacterized protein</fullName>
    </submittedName>
</protein>
<name>A0A814SKK4_9BILA</name>
<dbReference type="EMBL" id="CAJNOE010000323">
    <property type="protein sequence ID" value="CAF1148691.1"/>
    <property type="molecule type" value="Genomic_DNA"/>
</dbReference>